<sequence>MAPARNAQLDQEKEEYRASIAEALQEDEDPLAAYDDFAKWTAQQYPADDMTSGLVELLEEITRRFKDDLRYKGDLRYLKLWSAYAKQVERPTIIYSYLVKHDIGCVYALLYEEYAGALEREGRHTEADKVFRIGITRNARPIERLKKRYRDFQGSPSSSKPTPITFRPSGSQEIDALRRNPLKNHNPPPASSSSTSNKSSSSKSSTPQASASSPRAHSRYAPMLAPPVPGRRPEKLRFNLSLLFTGDGVEYSAAEVRARSMGLLNKKWGSPPPSEARETVRVNFNDDGTRSTQNMGYGKRKSIVTLGEPTVTINTKEALADVFGMYNSPDKTVKRMMPGSKHAPVKRIEPMTAATRQPPSVVQVEDENAKTPGAFKPFIDENANRKENSTPAVKFKPFVDEPPKQSFATPDIGRRALTTKDSTPATSFKPPATLKAISEENFGRENDNVNVKASVFSRVFTPVSQKEPLTRPNSQGAKASPLNENPSIFQVPGSKQEAAPFVAFVDSKTPFKVFSRPPSSHDGSENAGHVFTPKPSTFKAFMDTGTIAMSENQVEHEAPRAPRTPASETYTDESSDPADDPQQNFSSSDEPFEDGYIEGEPDVPFSSSSSISDQFEEEYEEQPQPLGGRFGRINVMTPITERTFEFSTRGFPTPHGNGAVETAEQLAAELREEDERERGYVHDGEESDSSFASYDRPGLVPQYQPAELEVIEERTGTLSLSDALAVVSAFRPSNPCNPFDPSIMSTLLSLLPGDEDFHDLRGQDSGMLEGLQKFAAKKSRRGSGSSSKGFDDDAFMVTLEGKRLKVVDKLGEGGFGAVFTARDISSKNEDDEDEDEDEDLDEDDEEDGSSMLALKVVKPRNLWEFHVLRRIHRTLPEPLRHSLVLPYALYAYRDESHLLMQLCPQGTLLDIVNRAGTTGISQQGACLDELLVMFFTIEIMRFLEGMHNAGFIHGDLKIDNCLLRLEDVTGGASLSSIYQPSGEGGWKCKGVRVIDFGRTLDTSLFPHNQQFVGDWAADARDCFELREHRPWTYQTDYFGLAGIIYCMLFGKYIETSSITPHSPYKVTTPFKRYWQNDLWMRLFDLLLNPCLVRSDGKLPLCEELSDIRHEMEGWLQHHCNRSSNTLKGLLKKIELSVYTK</sequence>
<keyword evidence="4" id="KW-0137">Centromere</keyword>
<dbReference type="InterPro" id="IPR015661">
    <property type="entry name" value="Bub1/Mad3"/>
</dbReference>
<feature type="region of interest" description="Disordered" evidence="5">
    <location>
        <begin position="148"/>
        <end position="232"/>
    </location>
</feature>
<evidence type="ECO:0000259" key="7">
    <source>
        <dbReference type="PROSITE" id="PS51489"/>
    </source>
</evidence>
<keyword evidence="3" id="KW-0995">Kinetochore</keyword>
<keyword evidence="2" id="KW-0158">Chromosome</keyword>
<evidence type="ECO:0000256" key="3">
    <source>
        <dbReference type="ARBA" id="ARBA00022838"/>
    </source>
</evidence>
<feature type="region of interest" description="Disordered" evidence="5">
    <location>
        <begin position="551"/>
        <end position="631"/>
    </location>
</feature>
<evidence type="ECO:0000256" key="2">
    <source>
        <dbReference type="ARBA" id="ARBA00022454"/>
    </source>
</evidence>
<dbReference type="CDD" id="cd13981">
    <property type="entry name" value="STKc_Bub1_BubR1"/>
    <property type="match status" value="1"/>
</dbReference>
<dbReference type="PROSITE" id="PS50011">
    <property type="entry name" value="PROTEIN_KINASE_DOM"/>
    <property type="match status" value="1"/>
</dbReference>
<reference evidence="8" key="1">
    <citation type="journal article" date="2020" name="New Phytol.">
        <title>Comparative genomics reveals dynamic genome evolution in host specialist ectomycorrhizal fungi.</title>
        <authorList>
            <person name="Lofgren L.A."/>
            <person name="Nguyen N.H."/>
            <person name="Vilgalys R."/>
            <person name="Ruytinx J."/>
            <person name="Liao H.L."/>
            <person name="Branco S."/>
            <person name="Kuo A."/>
            <person name="LaButti K."/>
            <person name="Lipzen A."/>
            <person name="Andreopoulos W."/>
            <person name="Pangilinan J."/>
            <person name="Riley R."/>
            <person name="Hundley H."/>
            <person name="Na H."/>
            <person name="Barry K."/>
            <person name="Grigoriev I.V."/>
            <person name="Stajich J.E."/>
            <person name="Kennedy P.G."/>
        </authorList>
    </citation>
    <scope>NUCLEOTIDE SEQUENCE</scope>
    <source>
        <strain evidence="8">S12</strain>
    </source>
</reference>
<evidence type="ECO:0000256" key="5">
    <source>
        <dbReference type="SAM" id="MobiDB-lite"/>
    </source>
</evidence>
<dbReference type="Gene3D" id="1.10.510.10">
    <property type="entry name" value="Transferase(Phosphotransferase) domain 1"/>
    <property type="match status" value="1"/>
</dbReference>
<dbReference type="Pfam" id="PF00069">
    <property type="entry name" value="Pkinase"/>
    <property type="match status" value="1"/>
</dbReference>
<accession>A0A9P7DX57</accession>
<dbReference type="GeneID" id="64595356"/>
<dbReference type="InterPro" id="IPR011009">
    <property type="entry name" value="Kinase-like_dom_sf"/>
</dbReference>
<proteinExistence type="predicted"/>
<feature type="compositionally biased region" description="Polar residues" evidence="5">
    <location>
        <begin position="154"/>
        <end position="172"/>
    </location>
</feature>
<dbReference type="GO" id="GO:0051754">
    <property type="term" value="P:meiotic sister chromatid cohesion, centromeric"/>
    <property type="evidence" value="ECO:0007669"/>
    <property type="project" value="TreeGrafter"/>
</dbReference>
<dbReference type="AlphaFoldDB" id="A0A9P7DX57"/>
<evidence type="ECO:0000313" key="9">
    <source>
        <dbReference type="Proteomes" id="UP000719766"/>
    </source>
</evidence>
<evidence type="ECO:0000313" key="8">
    <source>
        <dbReference type="EMBL" id="KAG1805014.1"/>
    </source>
</evidence>
<feature type="domain" description="BUB1 N-terminal" evidence="7">
    <location>
        <begin position="9"/>
        <end position="179"/>
    </location>
</feature>
<dbReference type="EMBL" id="JABBWE010000003">
    <property type="protein sequence ID" value="KAG1805014.1"/>
    <property type="molecule type" value="Genomic_DNA"/>
</dbReference>
<dbReference type="RefSeq" id="XP_041166629.1">
    <property type="nucleotide sequence ID" value="XM_041301592.1"/>
</dbReference>
<dbReference type="Proteomes" id="UP000719766">
    <property type="component" value="Unassembled WGS sequence"/>
</dbReference>
<dbReference type="Pfam" id="PF08171">
    <property type="entry name" value="Mad3_BUB1_II"/>
    <property type="match status" value="1"/>
</dbReference>
<dbReference type="SUPFAM" id="SSF56112">
    <property type="entry name" value="Protein kinase-like (PK-like)"/>
    <property type="match status" value="1"/>
</dbReference>
<feature type="compositionally biased region" description="Acidic residues" evidence="5">
    <location>
        <begin position="590"/>
        <end position="601"/>
    </location>
</feature>
<dbReference type="PANTHER" id="PTHR14030">
    <property type="entry name" value="MITOTIC CHECKPOINT SERINE/THREONINE-PROTEIN KINASE BUB1"/>
    <property type="match status" value="1"/>
</dbReference>
<evidence type="ECO:0000256" key="4">
    <source>
        <dbReference type="ARBA" id="ARBA00023328"/>
    </source>
</evidence>
<dbReference type="InterPro" id="IPR008271">
    <property type="entry name" value="Ser/Thr_kinase_AS"/>
</dbReference>
<dbReference type="Gene3D" id="1.25.40.430">
    <property type="match status" value="1"/>
</dbReference>
<evidence type="ECO:0000259" key="6">
    <source>
        <dbReference type="PROSITE" id="PS50011"/>
    </source>
</evidence>
<keyword evidence="9" id="KW-1185">Reference proteome</keyword>
<dbReference type="PROSITE" id="PS51489">
    <property type="entry name" value="BUB1_N"/>
    <property type="match status" value="1"/>
</dbReference>
<feature type="compositionally biased region" description="Acidic residues" evidence="5">
    <location>
        <begin position="829"/>
        <end position="848"/>
    </location>
</feature>
<feature type="region of interest" description="Disordered" evidence="5">
    <location>
        <begin position="465"/>
        <end position="490"/>
    </location>
</feature>
<dbReference type="InterPro" id="IPR000719">
    <property type="entry name" value="Prot_kinase_dom"/>
</dbReference>
<comment type="subcellular location">
    <subcellularLocation>
        <location evidence="1">Chromosome</location>
        <location evidence="1">Centromere</location>
        <location evidence="1">Kinetochore</location>
    </subcellularLocation>
</comment>
<dbReference type="GO" id="GO:0032991">
    <property type="term" value="C:protein-containing complex"/>
    <property type="evidence" value="ECO:0007669"/>
    <property type="project" value="UniProtKB-ARBA"/>
</dbReference>
<dbReference type="PANTHER" id="PTHR14030:SF4">
    <property type="entry name" value="BUB1 KINASE, ISOFORM A-RELATED"/>
    <property type="match status" value="1"/>
</dbReference>
<dbReference type="PROSITE" id="PS00108">
    <property type="entry name" value="PROTEIN_KINASE_ST"/>
    <property type="match status" value="1"/>
</dbReference>
<dbReference type="GO" id="GO:0007094">
    <property type="term" value="P:mitotic spindle assembly checkpoint signaling"/>
    <property type="evidence" value="ECO:0007669"/>
    <property type="project" value="InterPro"/>
</dbReference>
<dbReference type="SMART" id="SM00220">
    <property type="entry name" value="S_TKc"/>
    <property type="match status" value="1"/>
</dbReference>
<evidence type="ECO:0000256" key="1">
    <source>
        <dbReference type="ARBA" id="ARBA00004629"/>
    </source>
</evidence>
<feature type="region of interest" description="Disordered" evidence="5">
    <location>
        <begin position="514"/>
        <end position="537"/>
    </location>
</feature>
<dbReference type="GO" id="GO:0005524">
    <property type="term" value="F:ATP binding"/>
    <property type="evidence" value="ECO:0007669"/>
    <property type="project" value="InterPro"/>
</dbReference>
<dbReference type="InterPro" id="IPR013212">
    <property type="entry name" value="Mad3/Bub1_I"/>
</dbReference>
<feature type="domain" description="Protein kinase" evidence="6">
    <location>
        <begin position="804"/>
        <end position="1140"/>
    </location>
</feature>
<dbReference type="Gene3D" id="6.10.20.170">
    <property type="match status" value="1"/>
</dbReference>
<dbReference type="SMART" id="SM00777">
    <property type="entry name" value="Mad3_BUB1_I"/>
    <property type="match status" value="1"/>
</dbReference>
<feature type="compositionally biased region" description="Polar residues" evidence="5">
    <location>
        <begin position="471"/>
        <end position="488"/>
    </location>
</feature>
<dbReference type="GO" id="GO:0000776">
    <property type="term" value="C:kinetochore"/>
    <property type="evidence" value="ECO:0007669"/>
    <property type="project" value="UniProtKB-KW"/>
</dbReference>
<dbReference type="Pfam" id="PF08311">
    <property type="entry name" value="Mad3_BUB1_I"/>
    <property type="match status" value="1"/>
</dbReference>
<feature type="region of interest" description="Disordered" evidence="5">
    <location>
        <begin position="671"/>
        <end position="697"/>
    </location>
</feature>
<feature type="region of interest" description="Disordered" evidence="5">
    <location>
        <begin position="824"/>
        <end position="848"/>
    </location>
</feature>
<dbReference type="GO" id="GO:0005634">
    <property type="term" value="C:nucleus"/>
    <property type="evidence" value="ECO:0007669"/>
    <property type="project" value="TreeGrafter"/>
</dbReference>
<organism evidence="8 9">
    <name type="scientific">Suillus plorans</name>
    <dbReference type="NCBI Taxonomy" id="116603"/>
    <lineage>
        <taxon>Eukaryota</taxon>
        <taxon>Fungi</taxon>
        <taxon>Dikarya</taxon>
        <taxon>Basidiomycota</taxon>
        <taxon>Agaricomycotina</taxon>
        <taxon>Agaricomycetes</taxon>
        <taxon>Agaricomycetidae</taxon>
        <taxon>Boletales</taxon>
        <taxon>Suillineae</taxon>
        <taxon>Suillaceae</taxon>
        <taxon>Suillus</taxon>
    </lineage>
</organism>
<gene>
    <name evidence="8" type="ORF">HD556DRAFT_1327926</name>
</gene>
<name>A0A9P7DX57_9AGAM</name>
<dbReference type="OrthoDB" id="248495at2759"/>
<feature type="compositionally biased region" description="Low complexity" evidence="5">
    <location>
        <begin position="191"/>
        <end position="214"/>
    </location>
</feature>
<dbReference type="GO" id="GO:0004672">
    <property type="term" value="F:protein kinase activity"/>
    <property type="evidence" value="ECO:0007669"/>
    <property type="project" value="InterPro"/>
</dbReference>
<protein>
    <submittedName>
        <fullName evidence="8">Mad3/BUB1 homology region 1-domain-containing protein</fullName>
    </submittedName>
</protein>
<feature type="compositionally biased region" description="Acidic residues" evidence="5">
    <location>
        <begin position="570"/>
        <end position="579"/>
    </location>
</feature>
<comment type="caution">
    <text evidence="8">The sequence shown here is derived from an EMBL/GenBank/DDBJ whole genome shotgun (WGS) entry which is preliminary data.</text>
</comment>
<dbReference type="InterPro" id="IPR012572">
    <property type="entry name" value="Mad3/Bub1_II"/>
</dbReference>